<dbReference type="InterPro" id="IPR011650">
    <property type="entry name" value="Peptidase_M20_dimer"/>
</dbReference>
<evidence type="ECO:0000256" key="1">
    <source>
        <dbReference type="ARBA" id="ARBA00006153"/>
    </source>
</evidence>
<feature type="binding site" evidence="3">
    <location>
        <position position="100"/>
    </location>
    <ligand>
        <name>Mn(2+)</name>
        <dbReference type="ChEBI" id="CHEBI:29035"/>
        <label>2</label>
    </ligand>
</feature>
<dbReference type="Gene3D" id="3.30.70.360">
    <property type="match status" value="1"/>
</dbReference>
<dbReference type="AlphaFoldDB" id="A0A220MJN0"/>
<evidence type="ECO:0000259" key="4">
    <source>
        <dbReference type="Pfam" id="PF07687"/>
    </source>
</evidence>
<feature type="binding site" evidence="3">
    <location>
        <position position="134"/>
    </location>
    <ligand>
        <name>Mn(2+)</name>
        <dbReference type="ChEBI" id="CHEBI:29035"/>
        <label>2</label>
    </ligand>
</feature>
<protein>
    <submittedName>
        <fullName evidence="5">N-acyl-L-amino acid amidohydrolase</fullName>
    </submittedName>
</protein>
<dbReference type="Pfam" id="PF07687">
    <property type="entry name" value="M20_dimer"/>
    <property type="match status" value="1"/>
</dbReference>
<feature type="binding site" evidence="3">
    <location>
        <position position="356"/>
    </location>
    <ligand>
        <name>Mn(2+)</name>
        <dbReference type="ChEBI" id="CHEBI:29035"/>
        <label>2</label>
    </ligand>
</feature>
<proteinExistence type="inferred from homology"/>
<dbReference type="PIRSF" id="PIRSF005962">
    <property type="entry name" value="Pept_M20D_amidohydro"/>
    <property type="match status" value="1"/>
</dbReference>
<organism evidence="5 6">
    <name type="scientific">Brevibacillus formosus</name>
    <dbReference type="NCBI Taxonomy" id="54913"/>
    <lineage>
        <taxon>Bacteria</taxon>
        <taxon>Bacillati</taxon>
        <taxon>Bacillota</taxon>
        <taxon>Bacilli</taxon>
        <taxon>Bacillales</taxon>
        <taxon>Paenibacillaceae</taxon>
        <taxon>Brevibacillus</taxon>
    </lineage>
</organism>
<dbReference type="InterPro" id="IPR002933">
    <property type="entry name" value="Peptidase_M20"/>
</dbReference>
<accession>A0A220MJN0</accession>
<name>A0A220MJN0_9BACL</name>
<dbReference type="KEGG" id="bfm:BP422_18315"/>
<feature type="binding site" evidence="3">
    <location>
        <position position="159"/>
    </location>
    <ligand>
        <name>Mn(2+)</name>
        <dbReference type="ChEBI" id="CHEBI:29035"/>
        <label>2</label>
    </ligand>
</feature>
<keyword evidence="3" id="KW-0479">Metal-binding</keyword>
<reference evidence="5 6" key="1">
    <citation type="submission" date="2016-11" db="EMBL/GenBank/DDBJ databases">
        <authorList>
            <person name="Jaros S."/>
            <person name="Januszkiewicz K."/>
            <person name="Wedrychowicz H."/>
        </authorList>
    </citation>
    <scope>NUCLEOTIDE SEQUENCE [LARGE SCALE GENOMIC DNA]</scope>
    <source>
        <strain evidence="5 6">NF2</strain>
    </source>
</reference>
<keyword evidence="2 5" id="KW-0378">Hydrolase</keyword>
<dbReference type="GO" id="GO:0016787">
    <property type="term" value="F:hydrolase activity"/>
    <property type="evidence" value="ECO:0007669"/>
    <property type="project" value="UniProtKB-KW"/>
</dbReference>
<comment type="cofactor">
    <cofactor evidence="3">
        <name>Mn(2+)</name>
        <dbReference type="ChEBI" id="CHEBI:29035"/>
    </cofactor>
    <text evidence="3">The Mn(2+) ion enhances activity.</text>
</comment>
<evidence type="ECO:0000313" key="5">
    <source>
        <dbReference type="EMBL" id="ASJ55328.1"/>
    </source>
</evidence>
<sequence length="381" mass="42154">MALCTPTLAQWAISERRYLHQYPELSGQEYQTAAYIRKYLQEWKIELLPCEPPSVVGILRGTDGKKTIALRADMDALPIVEEGEKPYLSKNEGVAHVCGHDGHTAILLAAAKWLSENRADVAPNVFFLFQSSEEMLPSGAQAIVRQGAIDDVDAVFGLHLWQPLEKGKIGINTGAMMASADDLRIVITGRGGHGSMPHETVDPIYVASQVINAIQGIVARCVNPIEPAVISICRMEAGSTYNIIPNQAVLYGTLRAQSEKTRQLLARELKQKIEALCSAWGADGEVIVDWGTPPVVNDESMSRFVADVVADQFGESYLTYVEPVMGGEDFSYYLERKPGSFIFIGMRGEKSRYPHHHPRFDIDEDVIPTAVELLIQLVKRF</sequence>
<comment type="similarity">
    <text evidence="1">Belongs to the peptidase M20 family.</text>
</comment>
<dbReference type="SUPFAM" id="SSF55031">
    <property type="entry name" value="Bacterial exopeptidase dimerisation domain"/>
    <property type="match status" value="1"/>
</dbReference>
<keyword evidence="3" id="KW-0464">Manganese</keyword>
<dbReference type="Pfam" id="PF01546">
    <property type="entry name" value="Peptidase_M20"/>
    <property type="match status" value="1"/>
</dbReference>
<dbReference type="PANTHER" id="PTHR11014:SF63">
    <property type="entry name" value="METALLOPEPTIDASE, PUTATIVE (AFU_ORTHOLOGUE AFUA_6G09600)-RELATED"/>
    <property type="match status" value="1"/>
</dbReference>
<dbReference type="InterPro" id="IPR017439">
    <property type="entry name" value="Amidohydrolase"/>
</dbReference>
<dbReference type="NCBIfam" id="TIGR01891">
    <property type="entry name" value="amidohydrolases"/>
    <property type="match status" value="1"/>
</dbReference>
<dbReference type="Gene3D" id="3.40.630.10">
    <property type="entry name" value="Zn peptidases"/>
    <property type="match status" value="1"/>
</dbReference>
<dbReference type="FunFam" id="3.30.70.360:FF:000014">
    <property type="entry name" value="N-acyl-L-amino acid amidohydrolase"/>
    <property type="match status" value="1"/>
</dbReference>
<evidence type="ECO:0000313" key="6">
    <source>
        <dbReference type="Proteomes" id="UP000197781"/>
    </source>
</evidence>
<dbReference type="SUPFAM" id="SSF53187">
    <property type="entry name" value="Zn-dependent exopeptidases"/>
    <property type="match status" value="1"/>
</dbReference>
<dbReference type="EMBL" id="CP018145">
    <property type="protein sequence ID" value="ASJ55328.1"/>
    <property type="molecule type" value="Genomic_DNA"/>
</dbReference>
<gene>
    <name evidence="5" type="ORF">BP422_18315</name>
</gene>
<dbReference type="Proteomes" id="UP000197781">
    <property type="component" value="Chromosome"/>
</dbReference>
<dbReference type="PANTHER" id="PTHR11014">
    <property type="entry name" value="PEPTIDASE M20 FAMILY MEMBER"/>
    <property type="match status" value="1"/>
</dbReference>
<dbReference type="InterPro" id="IPR036264">
    <property type="entry name" value="Bact_exopeptidase_dim_dom"/>
</dbReference>
<evidence type="ECO:0000256" key="3">
    <source>
        <dbReference type="PIRSR" id="PIRSR005962-1"/>
    </source>
</evidence>
<feature type="binding site" evidence="3">
    <location>
        <position position="98"/>
    </location>
    <ligand>
        <name>Mn(2+)</name>
        <dbReference type="ChEBI" id="CHEBI:29035"/>
        <label>2</label>
    </ligand>
</feature>
<evidence type="ECO:0000256" key="2">
    <source>
        <dbReference type="ARBA" id="ARBA00022801"/>
    </source>
</evidence>
<dbReference type="GO" id="GO:0046872">
    <property type="term" value="F:metal ion binding"/>
    <property type="evidence" value="ECO:0007669"/>
    <property type="project" value="UniProtKB-KW"/>
</dbReference>
<feature type="domain" description="Peptidase M20 dimerisation" evidence="4">
    <location>
        <begin position="183"/>
        <end position="277"/>
    </location>
</feature>
<dbReference type="RefSeq" id="WP_088909002.1">
    <property type="nucleotide sequence ID" value="NZ_CP018145.1"/>
</dbReference>